<evidence type="ECO:0000256" key="1">
    <source>
        <dbReference type="SAM" id="MobiDB-lite"/>
    </source>
</evidence>
<evidence type="ECO:0000313" key="2">
    <source>
        <dbReference type="EMBL" id="KFO20577.1"/>
    </source>
</evidence>
<proteinExistence type="predicted"/>
<evidence type="ECO:0000313" key="3">
    <source>
        <dbReference type="Proteomes" id="UP000028990"/>
    </source>
</evidence>
<dbReference type="Proteomes" id="UP000028990">
    <property type="component" value="Unassembled WGS sequence"/>
</dbReference>
<feature type="region of interest" description="Disordered" evidence="1">
    <location>
        <begin position="53"/>
        <end position="74"/>
    </location>
</feature>
<keyword evidence="3" id="KW-1185">Reference proteome</keyword>
<name>A0A091CQX1_FUKDA</name>
<accession>A0A091CQX1</accession>
<protein>
    <submittedName>
        <fullName evidence="2">Uncharacterized protein</fullName>
    </submittedName>
</protein>
<sequence length="158" mass="16828">MGRVPSQSRAAALVVRCVHGGGGQTWFATEHPAPPTCNLLGGDEKVDLLVPERQSAHARSPTHSGARCRPEMRVGRASTYRLPTWRGSAHLPGAADAGRLGLCRSTTCNPGPGSELVHSSFPCRQQKASRSASRLRELRDAKGTPRPAQRHAGGPEEP</sequence>
<dbReference type="AlphaFoldDB" id="A0A091CQX1"/>
<reference evidence="2 3" key="1">
    <citation type="submission" date="2013-11" db="EMBL/GenBank/DDBJ databases">
        <title>The Damaraland mole rat (Fukomys damarensis) genome and evolution of African mole rats.</title>
        <authorList>
            <person name="Gladyshev V.N."/>
            <person name="Fang X."/>
        </authorList>
    </citation>
    <scope>NUCLEOTIDE SEQUENCE [LARGE SCALE GENOMIC DNA]</scope>
    <source>
        <tissue evidence="2">Liver</tissue>
    </source>
</reference>
<dbReference type="EMBL" id="KN124698">
    <property type="protein sequence ID" value="KFO20577.1"/>
    <property type="molecule type" value="Genomic_DNA"/>
</dbReference>
<feature type="compositionally biased region" description="Basic and acidic residues" evidence="1">
    <location>
        <begin position="134"/>
        <end position="143"/>
    </location>
</feature>
<organism evidence="2 3">
    <name type="scientific">Fukomys damarensis</name>
    <name type="common">Damaraland mole rat</name>
    <name type="synonym">Cryptomys damarensis</name>
    <dbReference type="NCBI Taxonomy" id="885580"/>
    <lineage>
        <taxon>Eukaryota</taxon>
        <taxon>Metazoa</taxon>
        <taxon>Chordata</taxon>
        <taxon>Craniata</taxon>
        <taxon>Vertebrata</taxon>
        <taxon>Euteleostomi</taxon>
        <taxon>Mammalia</taxon>
        <taxon>Eutheria</taxon>
        <taxon>Euarchontoglires</taxon>
        <taxon>Glires</taxon>
        <taxon>Rodentia</taxon>
        <taxon>Hystricomorpha</taxon>
        <taxon>Bathyergidae</taxon>
        <taxon>Fukomys</taxon>
    </lineage>
</organism>
<gene>
    <name evidence="2" type="ORF">H920_18037</name>
</gene>
<feature type="region of interest" description="Disordered" evidence="1">
    <location>
        <begin position="111"/>
        <end position="158"/>
    </location>
</feature>